<dbReference type="InterPro" id="IPR036390">
    <property type="entry name" value="WH_DNA-bd_sf"/>
</dbReference>
<dbReference type="PANTHER" id="PTHR33204:SF18">
    <property type="entry name" value="TRANSCRIPTIONAL REGULATORY PROTEIN"/>
    <property type="match status" value="1"/>
</dbReference>
<evidence type="ECO:0000256" key="3">
    <source>
        <dbReference type="ARBA" id="ARBA00023163"/>
    </source>
</evidence>
<dbReference type="InterPro" id="IPR002577">
    <property type="entry name" value="HTH_HxlR"/>
</dbReference>
<dbReference type="OrthoDB" id="9791143at2"/>
<keyword evidence="6" id="KW-1185">Reference proteome</keyword>
<dbReference type="SUPFAM" id="SSF46785">
    <property type="entry name" value="Winged helix' DNA-binding domain"/>
    <property type="match status" value="1"/>
</dbReference>
<dbReference type="RefSeq" id="WP_139251854.1">
    <property type="nucleotide sequence ID" value="NZ_FRCZ01000008.1"/>
</dbReference>
<sequence>MMLEPDYQNCPIEKTMDVIGGKWTFLILRDILQGTKRFGELQRSLRGISPRTLSLRLKELEEEGIINRTIYSEIPPHVEYSFTEKGRSLLPIFEAMKEWGNTWNVR</sequence>
<gene>
    <name evidence="5" type="ORF">SAMN05216179_3475</name>
</gene>
<proteinExistence type="predicted"/>
<dbReference type="STRING" id="1027249.SAMN05216179_3475"/>
<dbReference type="InterPro" id="IPR011991">
    <property type="entry name" value="ArsR-like_HTH"/>
</dbReference>
<keyword evidence="3" id="KW-0804">Transcription</keyword>
<evidence type="ECO:0000256" key="1">
    <source>
        <dbReference type="ARBA" id="ARBA00023015"/>
    </source>
</evidence>
<reference evidence="5 6" key="1">
    <citation type="submission" date="2016-11" db="EMBL/GenBank/DDBJ databases">
        <authorList>
            <person name="Jaros S."/>
            <person name="Januszkiewicz K."/>
            <person name="Wedrychowicz H."/>
        </authorList>
    </citation>
    <scope>NUCLEOTIDE SEQUENCE [LARGE SCALE GENOMIC DNA]</scope>
    <source>
        <strain evidence="5 6">CGMCC 1.10681</strain>
    </source>
</reference>
<organism evidence="5 6">
    <name type="scientific">Gracilibacillus kekensis</name>
    <dbReference type="NCBI Taxonomy" id="1027249"/>
    <lineage>
        <taxon>Bacteria</taxon>
        <taxon>Bacillati</taxon>
        <taxon>Bacillota</taxon>
        <taxon>Bacilli</taxon>
        <taxon>Bacillales</taxon>
        <taxon>Bacillaceae</taxon>
        <taxon>Gracilibacillus</taxon>
    </lineage>
</organism>
<dbReference type="InterPro" id="IPR036388">
    <property type="entry name" value="WH-like_DNA-bd_sf"/>
</dbReference>
<evidence type="ECO:0000256" key="2">
    <source>
        <dbReference type="ARBA" id="ARBA00023125"/>
    </source>
</evidence>
<dbReference type="EMBL" id="FRCZ01000008">
    <property type="protein sequence ID" value="SHN33837.1"/>
    <property type="molecule type" value="Genomic_DNA"/>
</dbReference>
<dbReference type="Proteomes" id="UP000184184">
    <property type="component" value="Unassembled WGS sequence"/>
</dbReference>
<protein>
    <submittedName>
        <fullName evidence="5">Transcriptional regulator, HxlR family</fullName>
    </submittedName>
</protein>
<dbReference type="PANTHER" id="PTHR33204">
    <property type="entry name" value="TRANSCRIPTIONAL REGULATOR, MARR FAMILY"/>
    <property type="match status" value="1"/>
</dbReference>
<evidence type="ECO:0000313" key="6">
    <source>
        <dbReference type="Proteomes" id="UP000184184"/>
    </source>
</evidence>
<keyword evidence="2" id="KW-0238">DNA-binding</keyword>
<evidence type="ECO:0000259" key="4">
    <source>
        <dbReference type="PROSITE" id="PS51118"/>
    </source>
</evidence>
<feature type="domain" description="HTH hxlR-type" evidence="4">
    <location>
        <begin position="10"/>
        <end position="106"/>
    </location>
</feature>
<dbReference type="Gene3D" id="1.10.10.10">
    <property type="entry name" value="Winged helix-like DNA-binding domain superfamily/Winged helix DNA-binding domain"/>
    <property type="match status" value="1"/>
</dbReference>
<evidence type="ECO:0000313" key="5">
    <source>
        <dbReference type="EMBL" id="SHN33837.1"/>
    </source>
</evidence>
<keyword evidence="1" id="KW-0805">Transcription regulation</keyword>
<dbReference type="GO" id="GO:0003677">
    <property type="term" value="F:DNA binding"/>
    <property type="evidence" value="ECO:0007669"/>
    <property type="project" value="UniProtKB-KW"/>
</dbReference>
<accession>A0A1M7QRD1</accession>
<dbReference type="AlphaFoldDB" id="A0A1M7QRD1"/>
<dbReference type="PROSITE" id="PS51118">
    <property type="entry name" value="HTH_HXLR"/>
    <property type="match status" value="1"/>
</dbReference>
<name>A0A1M7QRD1_9BACI</name>
<dbReference type="Pfam" id="PF01638">
    <property type="entry name" value="HxlR"/>
    <property type="match status" value="1"/>
</dbReference>
<dbReference type="CDD" id="cd00090">
    <property type="entry name" value="HTH_ARSR"/>
    <property type="match status" value="1"/>
</dbReference>